<keyword evidence="3" id="KW-1185">Reference proteome</keyword>
<protein>
    <submittedName>
        <fullName evidence="2">Tape measure protein</fullName>
    </submittedName>
</protein>
<gene>
    <name evidence="2" type="primary">78</name>
    <name evidence="2" type="ORF">SEA_PHRAPPUCCINO_78</name>
</gene>
<dbReference type="KEGG" id="vg:64766998"/>
<dbReference type="EMBL" id="MK937592">
    <property type="protein sequence ID" value="QDH91753.1"/>
    <property type="molecule type" value="Genomic_DNA"/>
</dbReference>
<dbReference type="RefSeq" id="YP_010059767.1">
    <property type="nucleotide sequence ID" value="NC_054727.1"/>
</dbReference>
<dbReference type="Proteomes" id="UP000316777">
    <property type="component" value="Segment"/>
</dbReference>
<organism evidence="2 3">
    <name type="scientific">Mycobacterium phage Phrappuccino</name>
    <dbReference type="NCBI Taxonomy" id="2591223"/>
    <lineage>
        <taxon>Viruses</taxon>
        <taxon>Duplodnaviria</taxon>
        <taxon>Heunggongvirae</taxon>
        <taxon>Uroviricota</taxon>
        <taxon>Caudoviricetes</taxon>
        <taxon>Phrappuccinovirus</taxon>
        <taxon>Phrappuccinovirus phrappuccino</taxon>
        <taxon>Phreappuccinovirus Phrappuccino</taxon>
    </lineage>
</organism>
<feature type="region of interest" description="Disordered" evidence="1">
    <location>
        <begin position="749"/>
        <end position="774"/>
    </location>
</feature>
<evidence type="ECO:0000313" key="2">
    <source>
        <dbReference type="EMBL" id="QDH91753.1"/>
    </source>
</evidence>
<sequence>MDMSSPDSGSSFQQGEDFVAARLSIDVPSDGIATLRELSQEIERYRVGAEAAARAQDNFTQYLTQSAEVADRAAGAQQNLITALQRTAELQERIASGSSTAGGITVPQGYVDPFGNAQAGHGGFRSPNDMTAVNLDSVQGQIEQLRNTDPRTYLNMQAARGNLRAGDLPAATPDETQLHQAASRVATRDQQNAQRISAQNSANDTASLRGSIGRGAGMAQQVLNEVGAGGSLQGLGGLAANALTSAAASGGIQGGALAGIARYAGGAGLGLGGLLAANGLLQKGGEVVQGYANMGSIRGGGAMEGFGTEMAIRAMAMNPLISTEQSRQIIQSALTEGYTGKTFDTVTGFISHNLTEMNMSVNESVELLRKNVNEGGQSIAGLAANLGVLRGLSKDGVRSLPELSAEFQATTSNLVGAGMSGADAERAALLAGQMFPDSQNLKDVGGKIANGMMNPQNLSMIQAFGGVNVPKGLSPFAMPYAMSGDQLVQGGEGVLRKYAQQIYRGAGSPPEGSAAYFNVMASFGQFAARFGIAPNEVKELFPKLLRGEDITGGASERVADEMKEQTSVQERGFWQQWGGNLADTGEMLGDVVGGNARTVFSNLGSLLSGHWSEIPKRWAERGKKNIESWNAPSKRSGDYRIPMLDQIMAEYGPTGIEILDENQKSVKFNPNDRGQMDKISEGAYTWRPKGSTGRGVTLSETPQAGENFRDRVTQVQGSVQLGLTPDAAKLLQPQGGNTIRLTPHEQRANQSYGDAMPNNAPPGEGPLTRGRSGW</sequence>
<reference evidence="2 3" key="1">
    <citation type="submission" date="2019-05" db="EMBL/GenBank/DDBJ databases">
        <authorList>
            <person name="Pope W.H."/>
            <person name="Garlena R.A."/>
            <person name="Russell D.A."/>
            <person name="Jacobs-Sera D."/>
            <person name="Hatfull G.F."/>
        </authorList>
    </citation>
    <scope>NUCLEOTIDE SEQUENCE [LARGE SCALE GENOMIC DNA]</scope>
</reference>
<accession>A0A514DDQ4</accession>
<evidence type="ECO:0000256" key="1">
    <source>
        <dbReference type="SAM" id="MobiDB-lite"/>
    </source>
</evidence>
<feature type="compositionally biased region" description="Polar residues" evidence="1">
    <location>
        <begin position="188"/>
        <end position="208"/>
    </location>
</feature>
<feature type="region of interest" description="Disordered" evidence="1">
    <location>
        <begin position="179"/>
        <end position="209"/>
    </location>
</feature>
<dbReference type="GeneID" id="64766998"/>
<name>A0A514DDQ4_9CAUD</name>
<evidence type="ECO:0000313" key="3">
    <source>
        <dbReference type="Proteomes" id="UP000316777"/>
    </source>
</evidence>
<proteinExistence type="predicted"/>